<reference evidence="9 10" key="1">
    <citation type="submission" date="2020-07" db="EMBL/GenBank/DDBJ databases">
        <title>Genomic Encyclopedia of Type Strains, Phase III (KMG-III): the genomes of soil and plant-associated and newly described type strains.</title>
        <authorList>
            <person name="Whitman W."/>
        </authorList>
    </citation>
    <scope>NUCLEOTIDE SEQUENCE [LARGE SCALE GENOMIC DNA]</scope>
    <source>
        <strain evidence="9 10">DSM 11255</strain>
    </source>
</reference>
<dbReference type="PANTHER" id="PTHR43000">
    <property type="entry name" value="DTDP-D-GLUCOSE 4,6-DEHYDRATASE-RELATED"/>
    <property type="match status" value="1"/>
</dbReference>
<dbReference type="Gene3D" id="3.90.25.10">
    <property type="entry name" value="UDP-galactose 4-epimerase, domain 1"/>
    <property type="match status" value="1"/>
</dbReference>
<keyword evidence="6" id="KW-0520">NAD</keyword>
<sequence length="317" mass="36333">MKILVTGGAGFIGSAFVRKYAYDHELIIVDKLTYAGDLRRIEEVRDRIKFYKADVADKTAIEEIFAKEKPEAVVHFAAESHVDRSIQDPTPFIETNVKGTQVMLDACRKYGIEKFVHISTDEVYGELGEEGQFTEESPLRPNSPYSVSKAAADMLARAYHRTYGLPVVVARPCNNYGPWQYPEKLIPVVIKKALNNEPIPVYGQGLNVREWLYVDDCVEAVYLLLQKGKPGEAYNIGSGEEKRNIEVVREILRILGKPESLITFVQDRPGHDFRYSLSSDKIKNLYGWEHKVNFEKGIKFLVDWYKKYFYFLLLNAF</sequence>
<evidence type="ECO:0000256" key="2">
    <source>
        <dbReference type="ARBA" id="ARBA00001911"/>
    </source>
</evidence>
<dbReference type="GO" id="GO:0008460">
    <property type="term" value="F:dTDP-glucose 4,6-dehydratase activity"/>
    <property type="evidence" value="ECO:0007669"/>
    <property type="project" value="UniProtKB-EC"/>
</dbReference>
<evidence type="ECO:0000313" key="9">
    <source>
        <dbReference type="EMBL" id="NYE56884.1"/>
    </source>
</evidence>
<evidence type="ECO:0000256" key="3">
    <source>
        <dbReference type="ARBA" id="ARBA00008178"/>
    </source>
</evidence>
<gene>
    <name evidence="9" type="ORF">HDG70_000590</name>
</gene>
<dbReference type="CDD" id="cd05246">
    <property type="entry name" value="dTDP_GD_SDR_e"/>
    <property type="match status" value="1"/>
</dbReference>
<proteinExistence type="inferred from homology"/>
<comment type="similarity">
    <text evidence="3">Belongs to the NAD(P)-dependent epimerase/dehydratase family. dTDP-glucose dehydratase subfamily.</text>
</comment>
<accession>A0ABX2R6V2</accession>
<dbReference type="InterPro" id="IPR005888">
    <property type="entry name" value="dTDP_Gluc_deHydtase"/>
</dbReference>
<keyword evidence="7 9" id="KW-0456">Lyase</keyword>
<comment type="cofactor">
    <cofactor evidence="2">
        <name>NAD(+)</name>
        <dbReference type="ChEBI" id="CHEBI:57540"/>
    </cofactor>
</comment>
<comment type="caution">
    <text evidence="9">The sequence shown here is derived from an EMBL/GenBank/DDBJ whole genome shotgun (WGS) entry which is preliminary data.</text>
</comment>
<evidence type="ECO:0000256" key="7">
    <source>
        <dbReference type="ARBA" id="ARBA00023239"/>
    </source>
</evidence>
<organism evidence="9 10">
    <name type="scientific">Carboxydothermus ferrireducens DSM 11255</name>
    <dbReference type="NCBI Taxonomy" id="1119529"/>
    <lineage>
        <taxon>Bacteria</taxon>
        <taxon>Bacillati</taxon>
        <taxon>Bacillota</taxon>
        <taxon>Clostridia</taxon>
        <taxon>Thermoanaerobacterales</taxon>
        <taxon>Thermoanaerobacteraceae</taxon>
        <taxon>Carboxydothermus</taxon>
    </lineage>
</organism>
<comment type="catalytic activity">
    <reaction evidence="1">
        <text>dTDP-alpha-D-glucose = dTDP-4-dehydro-6-deoxy-alpha-D-glucose + H2O</text>
        <dbReference type="Rhea" id="RHEA:17221"/>
        <dbReference type="ChEBI" id="CHEBI:15377"/>
        <dbReference type="ChEBI" id="CHEBI:57477"/>
        <dbReference type="ChEBI" id="CHEBI:57649"/>
        <dbReference type="EC" id="4.2.1.46"/>
    </reaction>
</comment>
<dbReference type="InterPro" id="IPR016040">
    <property type="entry name" value="NAD(P)-bd_dom"/>
</dbReference>
<dbReference type="Gene3D" id="3.40.50.720">
    <property type="entry name" value="NAD(P)-binding Rossmann-like Domain"/>
    <property type="match status" value="1"/>
</dbReference>
<dbReference type="EMBL" id="JACCBS010000001">
    <property type="protein sequence ID" value="NYE56884.1"/>
    <property type="molecule type" value="Genomic_DNA"/>
</dbReference>
<dbReference type="EC" id="4.2.1.46" evidence="4"/>
<dbReference type="NCBIfam" id="TIGR01181">
    <property type="entry name" value="dTDP_gluc_dehyt"/>
    <property type="match status" value="1"/>
</dbReference>
<evidence type="ECO:0000256" key="5">
    <source>
        <dbReference type="ARBA" id="ARBA00016977"/>
    </source>
</evidence>
<dbReference type="Pfam" id="PF16363">
    <property type="entry name" value="GDP_Man_Dehyd"/>
    <property type="match status" value="1"/>
</dbReference>
<evidence type="ECO:0000256" key="1">
    <source>
        <dbReference type="ARBA" id="ARBA00001539"/>
    </source>
</evidence>
<evidence type="ECO:0000313" key="10">
    <source>
        <dbReference type="Proteomes" id="UP000604066"/>
    </source>
</evidence>
<dbReference type="Proteomes" id="UP000604066">
    <property type="component" value="Unassembled WGS sequence"/>
</dbReference>
<evidence type="ECO:0000259" key="8">
    <source>
        <dbReference type="Pfam" id="PF16363"/>
    </source>
</evidence>
<evidence type="ECO:0000256" key="6">
    <source>
        <dbReference type="ARBA" id="ARBA00023027"/>
    </source>
</evidence>
<evidence type="ECO:0000256" key="4">
    <source>
        <dbReference type="ARBA" id="ARBA00011990"/>
    </source>
</evidence>
<dbReference type="InterPro" id="IPR036291">
    <property type="entry name" value="NAD(P)-bd_dom_sf"/>
</dbReference>
<protein>
    <recommendedName>
        <fullName evidence="5">dTDP-glucose 4,6-dehydratase</fullName>
        <ecNumber evidence="4">4.2.1.46</ecNumber>
    </recommendedName>
</protein>
<dbReference type="SUPFAM" id="SSF51735">
    <property type="entry name" value="NAD(P)-binding Rossmann-fold domains"/>
    <property type="match status" value="1"/>
</dbReference>
<name>A0ABX2R6V2_9THEO</name>
<feature type="domain" description="NAD(P)-binding" evidence="8">
    <location>
        <begin position="4"/>
        <end position="299"/>
    </location>
</feature>
<dbReference type="RefSeq" id="WP_034541750.1">
    <property type="nucleotide sequence ID" value="NZ_ATYG01000014.1"/>
</dbReference>
<keyword evidence="10" id="KW-1185">Reference proteome</keyword>